<dbReference type="InterPro" id="IPR043502">
    <property type="entry name" value="DNA/RNA_pol_sf"/>
</dbReference>
<gene>
    <name evidence="15" type="ORF">U9M48_014207</name>
</gene>
<feature type="compositionally biased region" description="Basic and acidic residues" evidence="9">
    <location>
        <begin position="1423"/>
        <end position="1450"/>
    </location>
</feature>
<dbReference type="SUPFAM" id="SSF53098">
    <property type="entry name" value="Ribonuclease H-like"/>
    <property type="match status" value="1"/>
</dbReference>
<dbReference type="GO" id="GO:0005634">
    <property type="term" value="C:nucleus"/>
    <property type="evidence" value="ECO:0007669"/>
    <property type="project" value="UniProtKB-SubCell"/>
</dbReference>
<evidence type="ECO:0000313" key="16">
    <source>
        <dbReference type="Proteomes" id="UP001341281"/>
    </source>
</evidence>
<feature type="domain" description="Post-SET" evidence="12">
    <location>
        <begin position="2136"/>
        <end position="2152"/>
    </location>
</feature>
<proteinExistence type="predicted"/>
<dbReference type="Pfam" id="PF00856">
    <property type="entry name" value="SET"/>
    <property type="match status" value="1"/>
</dbReference>
<comment type="subcellular location">
    <subcellularLocation>
        <location evidence="1">Chromosome</location>
    </subcellularLocation>
    <subcellularLocation>
        <location evidence="8">Nucleus</location>
    </subcellularLocation>
</comment>
<dbReference type="Pfam" id="PF02182">
    <property type="entry name" value="SAD_SRA"/>
    <property type="match status" value="1"/>
</dbReference>
<dbReference type="SUPFAM" id="SSF56672">
    <property type="entry name" value="DNA/RNA polymerases"/>
    <property type="match status" value="1"/>
</dbReference>
<evidence type="ECO:0000256" key="2">
    <source>
        <dbReference type="ARBA" id="ARBA00022454"/>
    </source>
</evidence>
<dbReference type="InterPro" id="IPR003105">
    <property type="entry name" value="SRA_YDG"/>
</dbReference>
<dbReference type="SMART" id="SM00317">
    <property type="entry name" value="SET"/>
    <property type="match status" value="1"/>
</dbReference>
<evidence type="ECO:0000259" key="10">
    <source>
        <dbReference type="PROSITE" id="PS50280"/>
    </source>
</evidence>
<dbReference type="EMBL" id="CP144747">
    <property type="protein sequence ID" value="WVZ64730.1"/>
    <property type="molecule type" value="Genomic_DNA"/>
</dbReference>
<dbReference type="PROSITE" id="PS50280">
    <property type="entry name" value="SET"/>
    <property type="match status" value="1"/>
</dbReference>
<dbReference type="Gene3D" id="3.30.420.10">
    <property type="entry name" value="Ribonuclease H-like superfamily/Ribonuclease H"/>
    <property type="match status" value="1"/>
</dbReference>
<feature type="domain" description="SET" evidence="10">
    <location>
        <begin position="1980"/>
        <end position="2122"/>
    </location>
</feature>
<dbReference type="PROSITE" id="PS50878">
    <property type="entry name" value="RT_POL"/>
    <property type="match status" value="1"/>
</dbReference>
<dbReference type="InterPro" id="IPR036397">
    <property type="entry name" value="RNaseH_sf"/>
</dbReference>
<name>A0AAQ3T265_PASNO</name>
<feature type="region of interest" description="Disordered" evidence="9">
    <location>
        <begin position="1423"/>
        <end position="1453"/>
    </location>
</feature>
<dbReference type="Pfam" id="PF13966">
    <property type="entry name" value="zf-RVT"/>
    <property type="match status" value="1"/>
</dbReference>
<dbReference type="InterPro" id="IPR001214">
    <property type="entry name" value="SET_dom"/>
</dbReference>
<dbReference type="PROSITE" id="PS51575">
    <property type="entry name" value="SAM_MT43_SUVAR39_2"/>
    <property type="match status" value="1"/>
</dbReference>
<dbReference type="SMART" id="SM00466">
    <property type="entry name" value="SRA"/>
    <property type="match status" value="1"/>
</dbReference>
<evidence type="ECO:0000259" key="11">
    <source>
        <dbReference type="PROSITE" id="PS50867"/>
    </source>
</evidence>
<dbReference type="InterPro" id="IPR046341">
    <property type="entry name" value="SET_dom_sf"/>
</dbReference>
<dbReference type="PANTHER" id="PTHR45660:SF46">
    <property type="entry name" value="HISTONE-LYSINE N-METHYLTRANSFERASE, H3 LYSINE-9 SPECIFIC SUVH6"/>
    <property type="match status" value="1"/>
</dbReference>
<dbReference type="GO" id="GO:0003690">
    <property type="term" value="F:double-stranded DNA binding"/>
    <property type="evidence" value="ECO:0007669"/>
    <property type="project" value="TreeGrafter"/>
</dbReference>
<dbReference type="InterPro" id="IPR002156">
    <property type="entry name" value="RNaseH_domain"/>
</dbReference>
<keyword evidence="2" id="KW-0158">Chromosome</keyword>
<dbReference type="PANTHER" id="PTHR45660">
    <property type="entry name" value="HISTONE-LYSINE N-METHYLTRANSFERASE SETMAR"/>
    <property type="match status" value="1"/>
</dbReference>
<dbReference type="InterPro" id="IPR051357">
    <property type="entry name" value="H3K9_HMTase_SUVAR3-9"/>
</dbReference>
<keyword evidence="3" id="KW-0489">Methyltransferase</keyword>
<dbReference type="GO" id="GO:0032259">
    <property type="term" value="P:methylation"/>
    <property type="evidence" value="ECO:0007669"/>
    <property type="project" value="UniProtKB-KW"/>
</dbReference>
<evidence type="ECO:0000256" key="8">
    <source>
        <dbReference type="PROSITE-ProRule" id="PRU00358"/>
    </source>
</evidence>
<evidence type="ECO:0000259" key="14">
    <source>
        <dbReference type="PROSITE" id="PS51015"/>
    </source>
</evidence>
<evidence type="ECO:0000256" key="7">
    <source>
        <dbReference type="ARBA" id="ARBA00023242"/>
    </source>
</evidence>
<dbReference type="PROSITE" id="PS50868">
    <property type="entry name" value="POST_SET"/>
    <property type="match status" value="1"/>
</dbReference>
<sequence length="2152" mass="237209">LPGRDLCQMADTGQRAAFCAFNCPGAAGPRPTRPRTEASGVARAHTPPVSSPLAAPTSHHSGVPLRSAVSHQATSSFVQLLSGDRNTKFFHAFASERKRKNGVKRLVDEGGGEVKGDRLKTYVTDQYQSLFFTQAGGDVEEVTGCVRQCVTREMNNFLLAPYSGEEVWKALESIGDLKAPGVDGILAIFYKRFWGLIGERVKLEVLKVLNGGEMPPGWNDTIIVLILKTDRPERLKDLRPISLCTVLYKLISKVMANRLKVVLPDVISPSQSAFVPGRLITDNVLLAYEITHYLKNKREGAMGAAAIKLDMSKAYDRVEWGFLYNMMIKMGFRRQWADLIMRCVSTVIYRIKINGEYTVPIIPQRGLRQGDPLSPYLFIICAEGLSAMLQKAERDRKIVGIKVCRTAPSVNHLFFADDSLILMRARSEEAAELKRILGVYERVSGQVINKEKSSILFGPNTSRAVRDELKTTLSISQEKWGERYLGLPVSIGISKKKTFAYLKQRIWCKVQGWQEKMLSKAGKEILIKSVAQAIPTYAMSCFDITKTLCDELSTMVSRYWWSQQDKTNKIHWLSWEKLTRSKKKVGLGFRDLHFFNLAMLARQAWRLLTNPESLCGKVLKAKYFPNSSILECQAKDGISYSWRSILQGVELLKKGLVWRVGDGRQIRIWTDPWIPQGETRRPATPRGNSLLTGVDELMDPISGGWDEQLVWDTFWREDAEAILSIPIGEGVSDRPAWHFDSKGLFSVKSAYKVAVQHRDNETGRNAEASGGSTMGAQFPWHKIWQMKVPNKIQMFLWRFAHNSLPVRNNLKRRKIKAETVCPMCKRFDEDCGHIFFNCKNVRECWRVLQLEEARCCLAQCRSGKEVIEKIWTMSPETQVKIVVWLWRWWTARNKANAGERIQRTGDVCNSVYYHLTNFAKLKGPAKQRDQSPKVQWNPPPDGQYKLNVDAAFSSVTRRGGWGCVVRNNAGVVLDIGTGSIQRAGSALHAEALAALHGLERAEELDMTRIILETDASNLGKALTTDRFDSSLEGSGMVGVRVAPPAVAGLRPRRVSAKRSWPPGCGRFPAPAAGHADTCAGVLGGGADGAIAPRAVSPVAQNGSLPRQQGLDNVKEAASPVVQNGAQPQPVLSVVQNAATPRQEENMVDEPVALAAVSDATRNSALPQSSPERAGEDGEAQNGEVAGAASSVQNSEVGRKEVAVDGDAMEMRNKTGGVELEKKENGVAGSRPKRWLRSVSNPLPKKRAVSAVRKFPQGCGRTAVVTKGSRVLEVSPIRSFPPGCGRTAVTTTNSGVLEVSPVCPLPPGCGTDNGDVVGRSLEAAPINNGDSLGEALGLGGVASPTLALEASNEKLEGKRMMGERHSKAHNGVQVLGDFVGTKQDSGPRNVVAKATLMNVSHEMEGKLLPHEGKQVARAVVDEKIKNKPEGSLQRSDDIDAKTKGKRLESDKGNTSLLGNVDASVERKMQSKTLSAKKEVCSNEKVKQKKIARKLKVDDVIGKDNLHRPPKESKFRKHVATNQIEESDATNLVPDQLIVLGLMAPDKCPWSRGRKAIASSSKSLTSRKKSIGKDAIQRKSHIENLVSHELINDDAMENKDDSNLEDNSKALVVYGEKREICVTILPSVPSGLHHIEHGDHDVDAPGVKKLLQLFQATYRKLMQVEEQGARKLGNGRVDLKAYNAIKNNPIYKKPSAVVGNIPGIEVGDEFHFRYELSLVGLHRTPQAGIDDSKVNGVVVALSIVASGSYPDELSSSDELIYTGSGGKVGGNKDGGDQKLERGNLALKNCIKTKTPVRVIHGFKGRSISEVGHSKCKQTSTFIYDGLYEVVECWKEGPVGERVFKYKLQRIAGQPELSLHAVKATRKSKVREGLCLPDISQGSERIPICVINTIDDVRPAPFKYVTKVIYPTWYEKEPPKGCNCTNGCSDSFSCACAVKNLGEILFNFDGAIVEARPLIYECGPSCRCPPTCHNRVSQHGVKIPLEIFKTGKTGWGVRSLSSISSGTFICEYTGELLEDKEAEKRRNNDEYLFDIGSNYHDEELWEGLKSVVGAQSSASSSKTMEGFTIDAAECGNVGRFINHSCSPNLYAQNVLWDHDDIRRPHVMFFAVENIPPLQELTYHYNYKVGTVFDENGEEKVKHCYCGASDCCGRLY</sequence>
<evidence type="ECO:0000259" key="12">
    <source>
        <dbReference type="PROSITE" id="PS50868"/>
    </source>
</evidence>
<dbReference type="SUPFAM" id="SSF82199">
    <property type="entry name" value="SET domain"/>
    <property type="match status" value="1"/>
</dbReference>
<evidence type="ECO:0000259" key="13">
    <source>
        <dbReference type="PROSITE" id="PS50878"/>
    </source>
</evidence>
<accession>A0AAQ3T265</accession>
<evidence type="ECO:0000313" key="15">
    <source>
        <dbReference type="EMBL" id="WVZ64730.1"/>
    </source>
</evidence>
<dbReference type="SMART" id="SM00468">
    <property type="entry name" value="PreSET"/>
    <property type="match status" value="1"/>
</dbReference>
<evidence type="ECO:0000256" key="6">
    <source>
        <dbReference type="ARBA" id="ARBA00022853"/>
    </source>
</evidence>
<dbReference type="InterPro" id="IPR003616">
    <property type="entry name" value="Post-SET_dom"/>
</dbReference>
<dbReference type="InterPro" id="IPR044730">
    <property type="entry name" value="RNase_H-like_dom_plant"/>
</dbReference>
<dbReference type="PROSITE" id="PS51015">
    <property type="entry name" value="YDG"/>
    <property type="match status" value="1"/>
</dbReference>
<evidence type="ECO:0000256" key="3">
    <source>
        <dbReference type="ARBA" id="ARBA00022603"/>
    </source>
</evidence>
<keyword evidence="6" id="KW-0156">Chromatin regulator</keyword>
<dbReference type="GO" id="GO:0008270">
    <property type="term" value="F:zinc ion binding"/>
    <property type="evidence" value="ECO:0007669"/>
    <property type="project" value="InterPro"/>
</dbReference>
<keyword evidence="4" id="KW-0808">Transferase</keyword>
<dbReference type="InterPro" id="IPR007728">
    <property type="entry name" value="Pre-SET_dom"/>
</dbReference>
<dbReference type="SUPFAM" id="SSF88697">
    <property type="entry name" value="PUA domain-like"/>
    <property type="match status" value="1"/>
</dbReference>
<feature type="region of interest" description="Disordered" evidence="9">
    <location>
        <begin position="1160"/>
        <end position="1207"/>
    </location>
</feature>
<feature type="domain" description="Pre-SET" evidence="11">
    <location>
        <begin position="1917"/>
        <end position="1977"/>
    </location>
</feature>
<dbReference type="GO" id="GO:0004523">
    <property type="term" value="F:RNA-DNA hybrid ribonuclease activity"/>
    <property type="evidence" value="ECO:0007669"/>
    <property type="project" value="InterPro"/>
</dbReference>
<dbReference type="CDD" id="cd06222">
    <property type="entry name" value="RNase_H_like"/>
    <property type="match status" value="1"/>
</dbReference>
<dbReference type="InterPro" id="IPR026960">
    <property type="entry name" value="RVT-Znf"/>
</dbReference>
<feature type="domain" description="YDG" evidence="14">
    <location>
        <begin position="1697"/>
        <end position="1847"/>
    </location>
</feature>
<feature type="non-terminal residue" evidence="15">
    <location>
        <position position="1"/>
    </location>
</feature>
<dbReference type="Gene3D" id="2.170.270.10">
    <property type="entry name" value="SET domain"/>
    <property type="match status" value="1"/>
</dbReference>
<organism evidence="15 16">
    <name type="scientific">Paspalum notatum var. saurae</name>
    <dbReference type="NCBI Taxonomy" id="547442"/>
    <lineage>
        <taxon>Eukaryota</taxon>
        <taxon>Viridiplantae</taxon>
        <taxon>Streptophyta</taxon>
        <taxon>Embryophyta</taxon>
        <taxon>Tracheophyta</taxon>
        <taxon>Spermatophyta</taxon>
        <taxon>Magnoliopsida</taxon>
        <taxon>Liliopsida</taxon>
        <taxon>Poales</taxon>
        <taxon>Poaceae</taxon>
        <taxon>PACMAD clade</taxon>
        <taxon>Panicoideae</taxon>
        <taxon>Andropogonodae</taxon>
        <taxon>Paspaleae</taxon>
        <taxon>Paspalinae</taxon>
        <taxon>Paspalum</taxon>
    </lineage>
</organism>
<evidence type="ECO:0000256" key="4">
    <source>
        <dbReference type="ARBA" id="ARBA00022679"/>
    </source>
</evidence>
<dbReference type="CDD" id="cd01650">
    <property type="entry name" value="RT_nLTR_like"/>
    <property type="match status" value="1"/>
</dbReference>
<dbReference type="InterPro" id="IPR025794">
    <property type="entry name" value="H3-K9-MeTrfase_plant"/>
</dbReference>
<feature type="compositionally biased region" description="Polar residues" evidence="9">
    <location>
        <begin position="1160"/>
        <end position="1170"/>
    </location>
</feature>
<dbReference type="InterPro" id="IPR012337">
    <property type="entry name" value="RNaseH-like_sf"/>
</dbReference>
<feature type="region of interest" description="Disordered" evidence="9">
    <location>
        <begin position="24"/>
        <end position="66"/>
    </location>
</feature>
<evidence type="ECO:0000256" key="1">
    <source>
        <dbReference type="ARBA" id="ARBA00004286"/>
    </source>
</evidence>
<dbReference type="Gene3D" id="2.30.280.10">
    <property type="entry name" value="SRA-YDG"/>
    <property type="match status" value="1"/>
</dbReference>
<evidence type="ECO:0000256" key="9">
    <source>
        <dbReference type="SAM" id="MobiDB-lite"/>
    </source>
</evidence>
<feature type="domain" description="Reverse transcriptase" evidence="13">
    <location>
        <begin position="207"/>
        <end position="489"/>
    </location>
</feature>
<feature type="compositionally biased region" description="Basic and acidic residues" evidence="9">
    <location>
        <begin position="1196"/>
        <end position="1207"/>
    </location>
</feature>
<dbReference type="GO" id="GO:0005694">
    <property type="term" value="C:chromosome"/>
    <property type="evidence" value="ECO:0007669"/>
    <property type="project" value="UniProtKB-SubCell"/>
</dbReference>
<dbReference type="InterPro" id="IPR015947">
    <property type="entry name" value="PUA-like_sf"/>
</dbReference>
<keyword evidence="16" id="KW-1185">Reference proteome</keyword>
<dbReference type="Pfam" id="PF00078">
    <property type="entry name" value="RVT_1"/>
    <property type="match status" value="1"/>
</dbReference>
<reference evidence="15 16" key="1">
    <citation type="submission" date="2024-02" db="EMBL/GenBank/DDBJ databases">
        <title>High-quality chromosome-scale genome assembly of Pensacola bahiagrass (Paspalum notatum Flugge var. saurae).</title>
        <authorList>
            <person name="Vega J.M."/>
            <person name="Podio M."/>
            <person name="Orjuela J."/>
            <person name="Siena L.A."/>
            <person name="Pessino S.C."/>
            <person name="Combes M.C."/>
            <person name="Mariac C."/>
            <person name="Albertini E."/>
            <person name="Pupilli F."/>
            <person name="Ortiz J.P.A."/>
            <person name="Leblanc O."/>
        </authorList>
    </citation>
    <scope>NUCLEOTIDE SEQUENCE [LARGE SCALE GENOMIC DNA]</scope>
    <source>
        <strain evidence="15">R1</strain>
        <tissue evidence="15">Leaf</tissue>
    </source>
</reference>
<dbReference type="Pfam" id="PF13456">
    <property type="entry name" value="RVT_3"/>
    <property type="match status" value="1"/>
</dbReference>
<dbReference type="Proteomes" id="UP001341281">
    <property type="component" value="Chromosome 03"/>
</dbReference>
<dbReference type="Pfam" id="PF05033">
    <property type="entry name" value="Pre-SET"/>
    <property type="match status" value="1"/>
</dbReference>
<evidence type="ECO:0000256" key="5">
    <source>
        <dbReference type="ARBA" id="ARBA00022691"/>
    </source>
</evidence>
<dbReference type="PROSITE" id="PS50867">
    <property type="entry name" value="PRE_SET"/>
    <property type="match status" value="1"/>
</dbReference>
<keyword evidence="7 8" id="KW-0539">Nucleus</keyword>
<dbReference type="GO" id="GO:0042054">
    <property type="term" value="F:histone methyltransferase activity"/>
    <property type="evidence" value="ECO:0007669"/>
    <property type="project" value="InterPro"/>
</dbReference>
<keyword evidence="5" id="KW-0949">S-adenosyl-L-methionine</keyword>
<dbReference type="InterPro" id="IPR036987">
    <property type="entry name" value="SRA-YDG_sf"/>
</dbReference>
<dbReference type="InterPro" id="IPR000477">
    <property type="entry name" value="RT_dom"/>
</dbReference>
<protein>
    <submittedName>
        <fullName evidence="15">Uncharacterized protein</fullName>
    </submittedName>
</protein>